<proteinExistence type="predicted"/>
<feature type="transmembrane region" description="Helical" evidence="1">
    <location>
        <begin position="30"/>
        <end position="48"/>
    </location>
</feature>
<keyword evidence="1" id="KW-0812">Transmembrane</keyword>
<dbReference type="EMBL" id="CADCUS010000379">
    <property type="protein sequence ID" value="CAA9419927.1"/>
    <property type="molecule type" value="Genomic_DNA"/>
</dbReference>
<evidence type="ECO:0000256" key="1">
    <source>
        <dbReference type="SAM" id="Phobius"/>
    </source>
</evidence>
<protein>
    <submittedName>
        <fullName evidence="2">Uncharacterized protein</fullName>
    </submittedName>
</protein>
<evidence type="ECO:0000313" key="2">
    <source>
        <dbReference type="EMBL" id="CAA9419927.1"/>
    </source>
</evidence>
<keyword evidence="1" id="KW-1133">Transmembrane helix</keyword>
<reference evidence="2" key="1">
    <citation type="submission" date="2020-02" db="EMBL/GenBank/DDBJ databases">
        <authorList>
            <person name="Meier V. D."/>
        </authorList>
    </citation>
    <scope>NUCLEOTIDE SEQUENCE</scope>
    <source>
        <strain evidence="2">AVDCRST_MAG66</strain>
    </source>
</reference>
<name>A0A6J4PMD1_9PSEU</name>
<gene>
    <name evidence="2" type="ORF">AVDCRST_MAG66-2580</name>
</gene>
<keyword evidence="1" id="KW-0472">Membrane</keyword>
<sequence length="176" mass="17876">MARAKEDGRVWGRPEALDTLGSLPGRRRRWLGTLTGGLAIAAGAYIGLSNPAGGPAARSAGPTATAGVVPIATCASVGVSLATGGVPAEGVPQSSVVRLSRADPSGEARLLVPEAYVLRSVTEPDGVVRLSVLIRSGPENVDVVQQVNGASADRTLTAAVLYDVDPLQVLDECRGA</sequence>
<organism evidence="2">
    <name type="scientific">uncultured Pseudonocardia sp</name>
    <dbReference type="NCBI Taxonomy" id="211455"/>
    <lineage>
        <taxon>Bacteria</taxon>
        <taxon>Bacillati</taxon>
        <taxon>Actinomycetota</taxon>
        <taxon>Actinomycetes</taxon>
        <taxon>Pseudonocardiales</taxon>
        <taxon>Pseudonocardiaceae</taxon>
        <taxon>Pseudonocardia</taxon>
        <taxon>environmental samples</taxon>
    </lineage>
</organism>
<accession>A0A6J4PMD1</accession>
<dbReference type="AlphaFoldDB" id="A0A6J4PMD1"/>